<gene>
    <name evidence="1" type="ORF">NMOB1V02_LOCUS3361</name>
</gene>
<proteinExistence type="predicted"/>
<organism evidence="1">
    <name type="scientific">Notodromas monacha</name>
    <dbReference type="NCBI Taxonomy" id="399045"/>
    <lineage>
        <taxon>Eukaryota</taxon>
        <taxon>Metazoa</taxon>
        <taxon>Ecdysozoa</taxon>
        <taxon>Arthropoda</taxon>
        <taxon>Crustacea</taxon>
        <taxon>Oligostraca</taxon>
        <taxon>Ostracoda</taxon>
        <taxon>Podocopa</taxon>
        <taxon>Podocopida</taxon>
        <taxon>Cypridocopina</taxon>
        <taxon>Cypridoidea</taxon>
        <taxon>Cyprididae</taxon>
        <taxon>Notodromas</taxon>
    </lineage>
</organism>
<name>A0A7R9BKM8_9CRUS</name>
<dbReference type="EMBL" id="OA882479">
    <property type="protein sequence ID" value="CAD7275570.1"/>
    <property type="molecule type" value="Genomic_DNA"/>
</dbReference>
<protein>
    <submittedName>
        <fullName evidence="1">Uncharacterized protein</fullName>
    </submittedName>
</protein>
<evidence type="ECO:0000313" key="1">
    <source>
        <dbReference type="EMBL" id="CAD7275570.1"/>
    </source>
</evidence>
<dbReference type="Proteomes" id="UP000678499">
    <property type="component" value="Unassembled WGS sequence"/>
</dbReference>
<accession>A0A7R9BKM8</accession>
<dbReference type="AlphaFoldDB" id="A0A7R9BKM8"/>
<dbReference type="EMBL" id="CAJPEX010000442">
    <property type="protein sequence ID" value="CAG0915722.1"/>
    <property type="molecule type" value="Genomic_DNA"/>
</dbReference>
<sequence length="74" mass="8054">MALSGAGTRDFEEISKLEYDGESNERFSLPSAASFTWTSRAGGFRNDRAGKLATTAQEQFVAQKKGFEKSVANT</sequence>
<evidence type="ECO:0000313" key="2">
    <source>
        <dbReference type="Proteomes" id="UP000678499"/>
    </source>
</evidence>
<keyword evidence="2" id="KW-1185">Reference proteome</keyword>
<reference evidence="1" key="1">
    <citation type="submission" date="2020-11" db="EMBL/GenBank/DDBJ databases">
        <authorList>
            <person name="Tran Van P."/>
        </authorList>
    </citation>
    <scope>NUCLEOTIDE SEQUENCE</scope>
</reference>